<dbReference type="Proteomes" id="UP001152622">
    <property type="component" value="Chromosome 12"/>
</dbReference>
<organism evidence="2 3">
    <name type="scientific">Synaphobranchus kaupii</name>
    <name type="common">Kaup's arrowtooth eel</name>
    <dbReference type="NCBI Taxonomy" id="118154"/>
    <lineage>
        <taxon>Eukaryota</taxon>
        <taxon>Metazoa</taxon>
        <taxon>Chordata</taxon>
        <taxon>Craniata</taxon>
        <taxon>Vertebrata</taxon>
        <taxon>Euteleostomi</taxon>
        <taxon>Actinopterygii</taxon>
        <taxon>Neopterygii</taxon>
        <taxon>Teleostei</taxon>
        <taxon>Anguilliformes</taxon>
        <taxon>Synaphobranchidae</taxon>
        <taxon>Synaphobranchus</taxon>
    </lineage>
</organism>
<gene>
    <name evidence="2" type="ORF">SKAU_G00302040</name>
</gene>
<protein>
    <submittedName>
        <fullName evidence="2">Uncharacterized protein</fullName>
    </submittedName>
</protein>
<proteinExistence type="predicted"/>
<comment type="caution">
    <text evidence="2">The sequence shown here is derived from an EMBL/GenBank/DDBJ whole genome shotgun (WGS) entry which is preliminary data.</text>
</comment>
<sequence>MCRPNRDGGGALRGCSTRFCTSTRSGSRSWGKSHKFALHPSQPVEEERTGRFVAHDTPESGPRGIKGNPSVLSRRFIRPSSCLWTYFLKRTLLRWTTLPRSLDYTSLAFV</sequence>
<name>A0A9Q1EVT6_SYNKA</name>
<reference evidence="2" key="1">
    <citation type="journal article" date="2023" name="Science">
        <title>Genome structures resolve the early diversification of teleost fishes.</title>
        <authorList>
            <person name="Parey E."/>
            <person name="Louis A."/>
            <person name="Montfort J."/>
            <person name="Bouchez O."/>
            <person name="Roques C."/>
            <person name="Iampietro C."/>
            <person name="Lluch J."/>
            <person name="Castinel A."/>
            <person name="Donnadieu C."/>
            <person name="Desvignes T."/>
            <person name="Floi Bucao C."/>
            <person name="Jouanno E."/>
            <person name="Wen M."/>
            <person name="Mejri S."/>
            <person name="Dirks R."/>
            <person name="Jansen H."/>
            <person name="Henkel C."/>
            <person name="Chen W.J."/>
            <person name="Zahm M."/>
            <person name="Cabau C."/>
            <person name="Klopp C."/>
            <person name="Thompson A.W."/>
            <person name="Robinson-Rechavi M."/>
            <person name="Braasch I."/>
            <person name="Lecointre G."/>
            <person name="Bobe J."/>
            <person name="Postlethwait J.H."/>
            <person name="Berthelot C."/>
            <person name="Roest Crollius H."/>
            <person name="Guiguen Y."/>
        </authorList>
    </citation>
    <scope>NUCLEOTIDE SEQUENCE</scope>
    <source>
        <strain evidence="2">WJC10195</strain>
    </source>
</reference>
<evidence type="ECO:0000313" key="3">
    <source>
        <dbReference type="Proteomes" id="UP001152622"/>
    </source>
</evidence>
<dbReference type="EMBL" id="JAINUF010000012">
    <property type="protein sequence ID" value="KAJ8346011.1"/>
    <property type="molecule type" value="Genomic_DNA"/>
</dbReference>
<accession>A0A9Q1EVT6</accession>
<evidence type="ECO:0000256" key="1">
    <source>
        <dbReference type="SAM" id="MobiDB-lite"/>
    </source>
</evidence>
<feature type="compositionally biased region" description="Basic and acidic residues" evidence="1">
    <location>
        <begin position="45"/>
        <end position="58"/>
    </location>
</feature>
<feature type="region of interest" description="Disordered" evidence="1">
    <location>
        <begin position="41"/>
        <end position="67"/>
    </location>
</feature>
<keyword evidence="3" id="KW-1185">Reference proteome</keyword>
<evidence type="ECO:0000313" key="2">
    <source>
        <dbReference type="EMBL" id="KAJ8346011.1"/>
    </source>
</evidence>
<dbReference type="AlphaFoldDB" id="A0A9Q1EVT6"/>